<comment type="similarity">
    <text evidence="1 3">Belongs to the pirin family.</text>
</comment>
<evidence type="ECO:0000256" key="3">
    <source>
        <dbReference type="RuleBase" id="RU003457"/>
    </source>
</evidence>
<dbReference type="PIRSF" id="PIRSF006232">
    <property type="entry name" value="Pirin"/>
    <property type="match status" value="1"/>
</dbReference>
<keyword evidence="2" id="KW-0479">Metal-binding</keyword>
<dbReference type="Proteomes" id="UP000518300">
    <property type="component" value="Unassembled WGS sequence"/>
</dbReference>
<name>A0A848LHF7_9BACT</name>
<dbReference type="Gene3D" id="2.60.120.10">
    <property type="entry name" value="Jelly Rolls"/>
    <property type="match status" value="2"/>
</dbReference>
<proteinExistence type="inferred from homology"/>
<organism evidence="6 7">
    <name type="scientific">Pyxidicoccus fallax</name>
    <dbReference type="NCBI Taxonomy" id="394095"/>
    <lineage>
        <taxon>Bacteria</taxon>
        <taxon>Pseudomonadati</taxon>
        <taxon>Myxococcota</taxon>
        <taxon>Myxococcia</taxon>
        <taxon>Myxococcales</taxon>
        <taxon>Cystobacterineae</taxon>
        <taxon>Myxococcaceae</taxon>
        <taxon>Pyxidicoccus</taxon>
    </lineage>
</organism>
<sequence length="316" mass="34530">MAWQMPDEPYIEPGPECAVETIVVPRTRDLGDGFEVRRALPSVRRRMVGPFIFFDQMGPAAFRSGHGLDVRPHPHIGLATVTYLFEGEILHRDSLGTVQSIRPGAVNWMVAGRGIAHSERTPPELRPTGGKLFGIQIWVAIPKEHEETAPSFAHTPAESLPVVEDGGARVRLIAGSLYGARSPVRTLSELFYADVVLAAGARVPLDAGHEERAAYVAEGSVELGGDTYTVGQLMVLRPGVDVVLKGLGPTGARVLLFGGEPMDGPRHIWWNFVSSSRERIEQAKEDWKAHRVGQVPEETEFIPLPESEPTGVVKYP</sequence>
<feature type="binding site" evidence="2">
    <location>
        <position position="117"/>
    </location>
    <ligand>
        <name>Fe cation</name>
        <dbReference type="ChEBI" id="CHEBI:24875"/>
    </ligand>
</feature>
<dbReference type="Pfam" id="PF05726">
    <property type="entry name" value="Pirin_C"/>
    <property type="match status" value="1"/>
</dbReference>
<dbReference type="RefSeq" id="WP_169345184.1">
    <property type="nucleotide sequence ID" value="NZ_JABBJJ010000050.1"/>
</dbReference>
<dbReference type="InterPro" id="IPR003829">
    <property type="entry name" value="Pirin_N_dom"/>
</dbReference>
<gene>
    <name evidence="6" type="ORF">HG543_13705</name>
</gene>
<reference evidence="6 7" key="1">
    <citation type="submission" date="2020-04" db="EMBL/GenBank/DDBJ databases">
        <title>Draft genome of Pyxidicoccus fallax type strain.</title>
        <authorList>
            <person name="Whitworth D.E."/>
        </authorList>
    </citation>
    <scope>NUCLEOTIDE SEQUENCE [LARGE SCALE GENOMIC DNA]</scope>
    <source>
        <strain evidence="6 7">DSM 14698</strain>
    </source>
</reference>
<feature type="binding site" evidence="2">
    <location>
        <position position="73"/>
    </location>
    <ligand>
        <name>Fe cation</name>
        <dbReference type="ChEBI" id="CHEBI:24875"/>
    </ligand>
</feature>
<feature type="binding site" evidence="2">
    <location>
        <position position="75"/>
    </location>
    <ligand>
        <name>Fe cation</name>
        <dbReference type="ChEBI" id="CHEBI:24875"/>
    </ligand>
</feature>
<evidence type="ECO:0000259" key="4">
    <source>
        <dbReference type="Pfam" id="PF02678"/>
    </source>
</evidence>
<evidence type="ECO:0000256" key="2">
    <source>
        <dbReference type="PIRSR" id="PIRSR006232-1"/>
    </source>
</evidence>
<dbReference type="InterPro" id="IPR014710">
    <property type="entry name" value="RmlC-like_jellyroll"/>
</dbReference>
<feature type="domain" description="Pirin N-terminal" evidence="4">
    <location>
        <begin position="34"/>
        <end position="139"/>
    </location>
</feature>
<dbReference type="EMBL" id="JABBJJ010000050">
    <property type="protein sequence ID" value="NMO15898.1"/>
    <property type="molecule type" value="Genomic_DNA"/>
</dbReference>
<feature type="domain" description="Pirin C-terminal" evidence="5">
    <location>
        <begin position="192"/>
        <end position="292"/>
    </location>
</feature>
<evidence type="ECO:0000313" key="7">
    <source>
        <dbReference type="Proteomes" id="UP000518300"/>
    </source>
</evidence>
<dbReference type="AlphaFoldDB" id="A0A848LHF7"/>
<protein>
    <submittedName>
        <fullName evidence="6">Pirin family protein</fullName>
    </submittedName>
</protein>
<dbReference type="InterPro" id="IPR012093">
    <property type="entry name" value="Pirin"/>
</dbReference>
<keyword evidence="2" id="KW-0408">Iron</keyword>
<dbReference type="GO" id="GO:0046872">
    <property type="term" value="F:metal ion binding"/>
    <property type="evidence" value="ECO:0007669"/>
    <property type="project" value="UniProtKB-KW"/>
</dbReference>
<accession>A0A848LHF7</accession>
<evidence type="ECO:0000259" key="5">
    <source>
        <dbReference type="Pfam" id="PF05726"/>
    </source>
</evidence>
<dbReference type="Pfam" id="PF02678">
    <property type="entry name" value="Pirin"/>
    <property type="match status" value="1"/>
</dbReference>
<comment type="caution">
    <text evidence="6">The sequence shown here is derived from an EMBL/GenBank/DDBJ whole genome shotgun (WGS) entry which is preliminary data.</text>
</comment>
<dbReference type="CDD" id="cd02909">
    <property type="entry name" value="cupin_pirin_N"/>
    <property type="match status" value="1"/>
</dbReference>
<dbReference type="PANTHER" id="PTHR13903:SF8">
    <property type="entry name" value="PIRIN"/>
    <property type="match status" value="1"/>
</dbReference>
<evidence type="ECO:0000256" key="1">
    <source>
        <dbReference type="ARBA" id="ARBA00008416"/>
    </source>
</evidence>
<dbReference type="SUPFAM" id="SSF51182">
    <property type="entry name" value="RmlC-like cupins"/>
    <property type="match status" value="1"/>
</dbReference>
<feature type="binding site" evidence="2">
    <location>
        <position position="119"/>
    </location>
    <ligand>
        <name>Fe cation</name>
        <dbReference type="ChEBI" id="CHEBI:24875"/>
    </ligand>
</feature>
<dbReference type="InterPro" id="IPR011051">
    <property type="entry name" value="RmlC_Cupin_sf"/>
</dbReference>
<dbReference type="CDD" id="cd02247">
    <property type="entry name" value="cupin_pirin_C"/>
    <property type="match status" value="1"/>
</dbReference>
<keyword evidence="7" id="KW-1185">Reference proteome</keyword>
<dbReference type="PANTHER" id="PTHR13903">
    <property type="entry name" value="PIRIN-RELATED"/>
    <property type="match status" value="1"/>
</dbReference>
<evidence type="ECO:0000313" key="6">
    <source>
        <dbReference type="EMBL" id="NMO15898.1"/>
    </source>
</evidence>
<comment type="cofactor">
    <cofactor evidence="2">
        <name>Fe cation</name>
        <dbReference type="ChEBI" id="CHEBI:24875"/>
    </cofactor>
    <text evidence="2">Binds 1 Fe cation per subunit.</text>
</comment>
<dbReference type="InterPro" id="IPR008778">
    <property type="entry name" value="Pirin_C_dom"/>
</dbReference>